<evidence type="ECO:0000313" key="4">
    <source>
        <dbReference type="Ensembl" id="ENSGMOP00000031798.1"/>
    </source>
</evidence>
<accession>A0A8C5AGA7</accession>
<evidence type="ECO:0000259" key="3">
    <source>
        <dbReference type="PROSITE" id="PS50835"/>
    </source>
</evidence>
<dbReference type="InterPro" id="IPR036179">
    <property type="entry name" value="Ig-like_dom_sf"/>
</dbReference>
<reference evidence="4" key="1">
    <citation type="submission" date="2025-08" db="UniProtKB">
        <authorList>
            <consortium name="Ensembl"/>
        </authorList>
    </citation>
    <scope>IDENTIFICATION</scope>
</reference>
<dbReference type="PROSITE" id="PS50835">
    <property type="entry name" value="IG_LIKE"/>
    <property type="match status" value="1"/>
</dbReference>
<dbReference type="InterPro" id="IPR013783">
    <property type="entry name" value="Ig-like_fold"/>
</dbReference>
<keyword evidence="5" id="KW-1185">Reference proteome</keyword>
<protein>
    <recommendedName>
        <fullName evidence="3">Ig-like domain-containing protein</fullName>
    </recommendedName>
</protein>
<feature type="region of interest" description="Disordered" evidence="1">
    <location>
        <begin position="264"/>
        <end position="287"/>
    </location>
</feature>
<evidence type="ECO:0000256" key="1">
    <source>
        <dbReference type="SAM" id="MobiDB-lite"/>
    </source>
</evidence>
<dbReference type="InterPro" id="IPR003599">
    <property type="entry name" value="Ig_sub"/>
</dbReference>
<keyword evidence="2" id="KW-0472">Membrane</keyword>
<evidence type="ECO:0000313" key="5">
    <source>
        <dbReference type="Proteomes" id="UP000694546"/>
    </source>
</evidence>
<reference evidence="4" key="2">
    <citation type="submission" date="2025-09" db="UniProtKB">
        <authorList>
            <consortium name="Ensembl"/>
        </authorList>
    </citation>
    <scope>IDENTIFICATION</scope>
</reference>
<keyword evidence="2" id="KW-0812">Transmembrane</keyword>
<dbReference type="SMART" id="SM00409">
    <property type="entry name" value="IG"/>
    <property type="match status" value="1"/>
</dbReference>
<dbReference type="Gene3D" id="2.60.40.10">
    <property type="entry name" value="Immunoglobulins"/>
    <property type="match status" value="1"/>
</dbReference>
<feature type="domain" description="Ig-like" evidence="3">
    <location>
        <begin position="56"/>
        <end position="137"/>
    </location>
</feature>
<evidence type="ECO:0000256" key="2">
    <source>
        <dbReference type="SAM" id="Phobius"/>
    </source>
</evidence>
<dbReference type="InterPro" id="IPR007110">
    <property type="entry name" value="Ig-like_dom"/>
</dbReference>
<dbReference type="AlphaFoldDB" id="A0A8C5AGA7"/>
<dbReference type="SMART" id="SM00408">
    <property type="entry name" value="IGc2"/>
    <property type="match status" value="1"/>
</dbReference>
<dbReference type="PANTHER" id="PTHR46013:SF4">
    <property type="entry name" value="B-CELL RECEPTOR CD22-RELATED"/>
    <property type="match status" value="1"/>
</dbReference>
<dbReference type="InterPro" id="IPR003598">
    <property type="entry name" value="Ig_sub2"/>
</dbReference>
<feature type="transmembrane region" description="Helical" evidence="2">
    <location>
        <begin position="146"/>
        <end position="167"/>
    </location>
</feature>
<keyword evidence="2" id="KW-1133">Transmembrane helix</keyword>
<organism evidence="4 5">
    <name type="scientific">Gadus morhua</name>
    <name type="common">Atlantic cod</name>
    <dbReference type="NCBI Taxonomy" id="8049"/>
    <lineage>
        <taxon>Eukaryota</taxon>
        <taxon>Metazoa</taxon>
        <taxon>Chordata</taxon>
        <taxon>Craniata</taxon>
        <taxon>Vertebrata</taxon>
        <taxon>Euteleostomi</taxon>
        <taxon>Actinopterygii</taxon>
        <taxon>Neopterygii</taxon>
        <taxon>Teleostei</taxon>
        <taxon>Neoteleostei</taxon>
        <taxon>Acanthomorphata</taxon>
        <taxon>Zeiogadaria</taxon>
        <taxon>Gadariae</taxon>
        <taxon>Gadiformes</taxon>
        <taxon>Gadoidei</taxon>
        <taxon>Gadidae</taxon>
        <taxon>Gadus</taxon>
    </lineage>
</organism>
<sequence length="287" mass="31212">MCGLAGDLRYIWFRNGQNVGQGLNYGAYIQSGDSYSCAVEGYERLRSPLVYAPKTPSVTVSPSGEIEEGSSVTLSCSSDANPAANYTWFREHEDSVKASGQNYTITYITPELGGNYCCQAHNAIGHQNSTFLIIKVTSSSSSSHPAMVAVTTIVVLLATILLLVLLWMRRKRAYSKAGGQGGRPDTVEEPLPVSVYENVSAPINRLAPAAQREPIKEQDEPHYASIHTSRSDNQEVPRCWVGSRAQSDQADAVFYSVVNIKRPNAVPGESDPTEAAEISELYSTVKK</sequence>
<dbReference type="Ensembl" id="ENSGMOT00000054760.1">
    <property type="protein sequence ID" value="ENSGMOP00000031798.1"/>
    <property type="gene ID" value="ENSGMOG00000026128.1"/>
</dbReference>
<dbReference type="SUPFAM" id="SSF48726">
    <property type="entry name" value="Immunoglobulin"/>
    <property type="match status" value="1"/>
</dbReference>
<proteinExistence type="predicted"/>
<name>A0A8C5AGA7_GADMO</name>
<dbReference type="GeneTree" id="ENSGT01010000222294"/>
<dbReference type="PANTHER" id="PTHR46013">
    <property type="entry name" value="VASCULAR CELL ADHESION MOLECULE 1"/>
    <property type="match status" value="1"/>
</dbReference>
<dbReference type="Pfam" id="PF13895">
    <property type="entry name" value="Ig_2"/>
    <property type="match status" value="1"/>
</dbReference>
<dbReference type="Proteomes" id="UP000694546">
    <property type="component" value="Chromosome 23"/>
</dbReference>